<dbReference type="PRINTS" id="PR00267">
    <property type="entry name" value="INTFRNREGFCT"/>
</dbReference>
<feature type="domain" description="IRF tryptophan pentad repeat" evidence="2">
    <location>
        <begin position="33"/>
        <end position="140"/>
    </location>
</feature>
<dbReference type="PROSITE" id="PS51507">
    <property type="entry name" value="IRF_2"/>
    <property type="match status" value="1"/>
</dbReference>
<reference evidence="3" key="2">
    <citation type="submission" date="2020-11" db="EMBL/GenBank/DDBJ databases">
        <authorList>
            <person name="McCartney M.A."/>
            <person name="Auch B."/>
            <person name="Kono T."/>
            <person name="Mallez S."/>
            <person name="Becker A."/>
            <person name="Gohl D.M."/>
            <person name="Silverstein K.A.T."/>
            <person name="Koren S."/>
            <person name="Bechman K.B."/>
            <person name="Herman A."/>
            <person name="Abrahante J.E."/>
            <person name="Garbe J."/>
        </authorList>
    </citation>
    <scope>NUCLEOTIDE SEQUENCE</scope>
    <source>
        <strain evidence="3">Duluth1</strain>
        <tissue evidence="3">Whole animal</tissue>
    </source>
</reference>
<dbReference type="Pfam" id="PF00605">
    <property type="entry name" value="IRF"/>
    <property type="match status" value="1"/>
</dbReference>
<dbReference type="Gene3D" id="1.10.10.10">
    <property type="entry name" value="Winged helix-like DNA-binding domain superfamily/Winged helix DNA-binding domain"/>
    <property type="match status" value="1"/>
</dbReference>
<evidence type="ECO:0000313" key="4">
    <source>
        <dbReference type="Proteomes" id="UP000828390"/>
    </source>
</evidence>
<dbReference type="GO" id="GO:0002376">
    <property type="term" value="P:immune system process"/>
    <property type="evidence" value="ECO:0007669"/>
    <property type="project" value="TreeGrafter"/>
</dbReference>
<name>A0A9D4RAY8_DREPO</name>
<organism evidence="3 4">
    <name type="scientific">Dreissena polymorpha</name>
    <name type="common">Zebra mussel</name>
    <name type="synonym">Mytilus polymorpha</name>
    <dbReference type="NCBI Taxonomy" id="45954"/>
    <lineage>
        <taxon>Eukaryota</taxon>
        <taxon>Metazoa</taxon>
        <taxon>Spiralia</taxon>
        <taxon>Lophotrochozoa</taxon>
        <taxon>Mollusca</taxon>
        <taxon>Bivalvia</taxon>
        <taxon>Autobranchia</taxon>
        <taxon>Heteroconchia</taxon>
        <taxon>Euheterodonta</taxon>
        <taxon>Imparidentia</taxon>
        <taxon>Neoheterodontei</taxon>
        <taxon>Myida</taxon>
        <taxon>Dreissenoidea</taxon>
        <taxon>Dreissenidae</taxon>
        <taxon>Dreissena</taxon>
    </lineage>
</organism>
<evidence type="ECO:0000313" key="3">
    <source>
        <dbReference type="EMBL" id="KAH3860773.1"/>
    </source>
</evidence>
<dbReference type="GO" id="GO:0000978">
    <property type="term" value="F:RNA polymerase II cis-regulatory region sequence-specific DNA binding"/>
    <property type="evidence" value="ECO:0007669"/>
    <property type="project" value="TreeGrafter"/>
</dbReference>
<accession>A0A9D4RAY8</accession>
<dbReference type="OrthoDB" id="6538197at2759"/>
<dbReference type="GO" id="GO:0000981">
    <property type="term" value="F:DNA-binding transcription factor activity, RNA polymerase II-specific"/>
    <property type="evidence" value="ECO:0007669"/>
    <property type="project" value="TreeGrafter"/>
</dbReference>
<gene>
    <name evidence="3" type="ORF">DPMN_023696</name>
</gene>
<evidence type="ECO:0000259" key="2">
    <source>
        <dbReference type="PROSITE" id="PS51507"/>
    </source>
</evidence>
<comment type="caution">
    <text evidence="3">The sequence shown here is derived from an EMBL/GenBank/DDBJ whole genome shotgun (WGS) entry which is preliminary data.</text>
</comment>
<dbReference type="InterPro" id="IPR036390">
    <property type="entry name" value="WH_DNA-bd_sf"/>
</dbReference>
<dbReference type="EMBL" id="JAIWYP010000002">
    <property type="protein sequence ID" value="KAH3860773.1"/>
    <property type="molecule type" value="Genomic_DNA"/>
</dbReference>
<dbReference type="GO" id="GO:0005634">
    <property type="term" value="C:nucleus"/>
    <property type="evidence" value="ECO:0007669"/>
    <property type="project" value="TreeGrafter"/>
</dbReference>
<dbReference type="InterPro" id="IPR001346">
    <property type="entry name" value="Interferon_reg_fact_DNA-bd_dom"/>
</dbReference>
<dbReference type="SUPFAM" id="SSF46785">
    <property type="entry name" value="Winged helix' DNA-binding domain"/>
    <property type="match status" value="1"/>
</dbReference>
<dbReference type="Proteomes" id="UP000828390">
    <property type="component" value="Unassembled WGS sequence"/>
</dbReference>
<protein>
    <recommendedName>
        <fullName evidence="2">IRF tryptophan pentad repeat domain-containing protein</fullName>
    </recommendedName>
</protein>
<proteinExistence type="predicted"/>
<dbReference type="InterPro" id="IPR036388">
    <property type="entry name" value="WH-like_DNA-bd_sf"/>
</dbReference>
<dbReference type="PANTHER" id="PTHR11949:SF17">
    <property type="entry name" value="IRF TRYPTOPHAN PENTAD REPEAT DOMAIN-CONTAINING PROTEIN"/>
    <property type="match status" value="1"/>
</dbReference>
<keyword evidence="4" id="KW-1185">Reference proteome</keyword>
<feature type="region of interest" description="Disordered" evidence="1">
    <location>
        <begin position="144"/>
        <end position="187"/>
    </location>
</feature>
<dbReference type="PANTHER" id="PTHR11949">
    <property type="entry name" value="INTERFERON REGULATORY FACTOR"/>
    <property type="match status" value="1"/>
</dbReference>
<dbReference type="SMART" id="SM00348">
    <property type="entry name" value="IRF"/>
    <property type="match status" value="1"/>
</dbReference>
<reference evidence="3" key="1">
    <citation type="journal article" date="2019" name="bioRxiv">
        <title>The Genome of the Zebra Mussel, Dreissena polymorpha: A Resource for Invasive Species Research.</title>
        <authorList>
            <person name="McCartney M.A."/>
            <person name="Auch B."/>
            <person name="Kono T."/>
            <person name="Mallez S."/>
            <person name="Zhang Y."/>
            <person name="Obille A."/>
            <person name="Becker A."/>
            <person name="Abrahante J.E."/>
            <person name="Garbe J."/>
            <person name="Badalamenti J.P."/>
            <person name="Herman A."/>
            <person name="Mangelson H."/>
            <person name="Liachko I."/>
            <person name="Sullivan S."/>
            <person name="Sone E.D."/>
            <person name="Koren S."/>
            <person name="Silverstein K.A.T."/>
            <person name="Beckman K.B."/>
            <person name="Gohl D.M."/>
        </authorList>
    </citation>
    <scope>NUCLEOTIDE SEQUENCE</scope>
    <source>
        <strain evidence="3">Duluth1</strain>
        <tissue evidence="3">Whole animal</tissue>
    </source>
</reference>
<sequence>MPRGRPPKSQAGLKGRANGLRVIDRKPIRPLERQKMRPWLVDLLDQGVCNQLAWYKKRENLFRIMWKHAAGQTFNATCDASLFQRWAEHTGKFVQGDKPDAKKWKANFRCALHSLPDVEEDRDLRVKRGNNAFRVYKFLDSKKAKKTAPKKTEQPKNVARRNARVEDGGCSDGYSPSHDGSHSDWDMRSEDREAVENLSYDEESDEQGSPLPKFEEICPFAVKSTKFPVAIPMISSSPTDDGRSYHLNIYQTDDSYQIVHQGWEAEDSGHSIEEYEFDPEPELDLDVQEEVVCSNTDVCSSTDGPHVVVMCEMMPYYGEYTSMDLTEDMTEI</sequence>
<dbReference type="AlphaFoldDB" id="A0A9D4RAY8"/>
<evidence type="ECO:0000256" key="1">
    <source>
        <dbReference type="SAM" id="MobiDB-lite"/>
    </source>
</evidence>